<dbReference type="CDD" id="cd22159">
    <property type="entry name" value="F-box_AtTIR1-like"/>
    <property type="match status" value="1"/>
</dbReference>
<dbReference type="Pfam" id="PF12937">
    <property type="entry name" value="F-box-like"/>
    <property type="match status" value="1"/>
</dbReference>
<name>A0A559M0H2_9HELO</name>
<evidence type="ECO:0000259" key="2">
    <source>
        <dbReference type="PROSITE" id="PS50181"/>
    </source>
</evidence>
<protein>
    <recommendedName>
        <fullName evidence="2">F-box domain-containing protein</fullName>
    </recommendedName>
</protein>
<dbReference type="SUPFAM" id="SSF52047">
    <property type="entry name" value="RNI-like"/>
    <property type="match status" value="1"/>
</dbReference>
<dbReference type="AlphaFoldDB" id="A0A559M0H2"/>
<dbReference type="PANTHER" id="PTHR32212:SF459">
    <property type="entry name" value="F-BOX DOMAIN-CONTAINING PROTEIN"/>
    <property type="match status" value="1"/>
</dbReference>
<gene>
    <name evidence="3" type="ORF">LAWI1_G008687</name>
</gene>
<dbReference type="EMBL" id="QGML01003531">
    <property type="protein sequence ID" value="TVY86453.1"/>
    <property type="molecule type" value="Genomic_DNA"/>
</dbReference>
<dbReference type="PROSITE" id="PS50181">
    <property type="entry name" value="FBOX"/>
    <property type="match status" value="1"/>
</dbReference>
<feature type="non-terminal residue" evidence="3">
    <location>
        <position position="1"/>
    </location>
</feature>
<dbReference type="InterPro" id="IPR032675">
    <property type="entry name" value="LRR_dom_sf"/>
</dbReference>
<feature type="compositionally biased region" description="Basic residues" evidence="1">
    <location>
        <begin position="32"/>
        <end position="49"/>
    </location>
</feature>
<dbReference type="SMART" id="SM00256">
    <property type="entry name" value="FBOX"/>
    <property type="match status" value="1"/>
</dbReference>
<dbReference type="InterPro" id="IPR036047">
    <property type="entry name" value="F-box-like_dom_sf"/>
</dbReference>
<dbReference type="InterPro" id="IPR001810">
    <property type="entry name" value="F-box_dom"/>
</dbReference>
<dbReference type="Gene3D" id="3.80.10.10">
    <property type="entry name" value="Ribonuclease Inhibitor"/>
    <property type="match status" value="1"/>
</dbReference>
<dbReference type="PANTHER" id="PTHR32212">
    <property type="entry name" value="CYCLIN-LIKE F-BOX"/>
    <property type="match status" value="1"/>
</dbReference>
<sequence length="417" mass="47519">YLHLYRVPALHPHSHPHPPLHNVSSSNSYPHLPRKTTRHHHHGHGHGRARTISDLPDEILINILSMLPAQRDHRAMCLVSRRMNKVADPVLYKNILFDQPHHHLTFSESLLTRPRRGSLIESIRVDYPSSELSDFMHVHHSPISNRIVDPFSRTISTMSNLEHLKVSVPESLCKGIGALFDGPFDLACLKSCSLFYQCDDGGYWDLQDNIQVFSHPTLESLTIRRARLDERGFDSLEKPSETELKVLHLIECDINDDALSDILLHPEALKEISITQLEKPHPPLEESPDNIEDYILALPQHSLESIIIDFPSLRGKSALRMREFEELKTLELRDYQLFGEGSPRLHSVGFPPNLELLTFLNRVGQDDEIAELLAYTIENKMIVARSLQYMAVANEEHDLPGVIEEACSKTGFELQFG</sequence>
<feature type="region of interest" description="Disordered" evidence="1">
    <location>
        <begin position="12"/>
        <end position="51"/>
    </location>
</feature>
<dbReference type="Proteomes" id="UP000315522">
    <property type="component" value="Unassembled WGS sequence"/>
</dbReference>
<accession>A0A559M0H2</accession>
<proteinExistence type="predicted"/>
<reference evidence="3 4" key="1">
    <citation type="submission" date="2018-05" db="EMBL/GenBank/DDBJ databases">
        <title>Genome sequencing and assembly of the regulated plant pathogen Lachnellula willkommii and related sister species for the development of diagnostic species identification markers.</title>
        <authorList>
            <person name="Giroux E."/>
            <person name="Bilodeau G."/>
        </authorList>
    </citation>
    <scope>NUCLEOTIDE SEQUENCE [LARGE SCALE GENOMIC DNA]</scope>
    <source>
        <strain evidence="3 4">CBS 172.35</strain>
    </source>
</reference>
<feature type="domain" description="F-box" evidence="2">
    <location>
        <begin position="49"/>
        <end position="95"/>
    </location>
</feature>
<organism evidence="3 4">
    <name type="scientific">Lachnellula willkommii</name>
    <dbReference type="NCBI Taxonomy" id="215461"/>
    <lineage>
        <taxon>Eukaryota</taxon>
        <taxon>Fungi</taxon>
        <taxon>Dikarya</taxon>
        <taxon>Ascomycota</taxon>
        <taxon>Pezizomycotina</taxon>
        <taxon>Leotiomycetes</taxon>
        <taxon>Helotiales</taxon>
        <taxon>Lachnaceae</taxon>
        <taxon>Lachnellula</taxon>
    </lineage>
</organism>
<evidence type="ECO:0000313" key="3">
    <source>
        <dbReference type="EMBL" id="TVY86453.1"/>
    </source>
</evidence>
<dbReference type="SUPFAM" id="SSF81383">
    <property type="entry name" value="F-box domain"/>
    <property type="match status" value="1"/>
</dbReference>
<evidence type="ECO:0000256" key="1">
    <source>
        <dbReference type="SAM" id="MobiDB-lite"/>
    </source>
</evidence>
<keyword evidence="4" id="KW-1185">Reference proteome</keyword>
<evidence type="ECO:0000313" key="4">
    <source>
        <dbReference type="Proteomes" id="UP000315522"/>
    </source>
</evidence>
<dbReference type="Gene3D" id="1.20.1280.50">
    <property type="match status" value="1"/>
</dbReference>
<comment type="caution">
    <text evidence="3">The sequence shown here is derived from an EMBL/GenBank/DDBJ whole genome shotgun (WGS) entry which is preliminary data.</text>
</comment>